<dbReference type="Gene3D" id="3.30.420.10">
    <property type="entry name" value="Ribonuclease H-like superfamily/Ribonuclease H"/>
    <property type="match status" value="1"/>
</dbReference>
<gene>
    <name evidence="1" type="primary">Vigan.01G185300</name>
    <name evidence="1" type="ORF">VIGAN_01185300</name>
</gene>
<evidence type="ECO:0000313" key="1">
    <source>
        <dbReference type="EMBL" id="BAT74231.1"/>
    </source>
</evidence>
<dbReference type="InterPro" id="IPR012337">
    <property type="entry name" value="RNaseH-like_sf"/>
</dbReference>
<protein>
    <recommendedName>
        <fullName evidence="3">Integrase zinc-binding domain-containing protein</fullName>
    </recommendedName>
</protein>
<dbReference type="PANTHER" id="PTHR47266">
    <property type="entry name" value="ENDONUCLEASE-RELATED"/>
    <property type="match status" value="1"/>
</dbReference>
<organism evidence="1 2">
    <name type="scientific">Vigna angularis var. angularis</name>
    <dbReference type="NCBI Taxonomy" id="157739"/>
    <lineage>
        <taxon>Eukaryota</taxon>
        <taxon>Viridiplantae</taxon>
        <taxon>Streptophyta</taxon>
        <taxon>Embryophyta</taxon>
        <taxon>Tracheophyta</taxon>
        <taxon>Spermatophyta</taxon>
        <taxon>Magnoliopsida</taxon>
        <taxon>eudicotyledons</taxon>
        <taxon>Gunneridae</taxon>
        <taxon>Pentapetalae</taxon>
        <taxon>rosids</taxon>
        <taxon>fabids</taxon>
        <taxon>Fabales</taxon>
        <taxon>Fabaceae</taxon>
        <taxon>Papilionoideae</taxon>
        <taxon>50 kb inversion clade</taxon>
        <taxon>NPAAA clade</taxon>
        <taxon>indigoferoid/millettioid clade</taxon>
        <taxon>Phaseoleae</taxon>
        <taxon>Vigna</taxon>
    </lineage>
</organism>
<dbReference type="Proteomes" id="UP000291084">
    <property type="component" value="Chromosome 1"/>
</dbReference>
<dbReference type="OrthoDB" id="1731104at2759"/>
<dbReference type="InterPro" id="IPR052160">
    <property type="entry name" value="Gypsy_RT_Integrase-like"/>
</dbReference>
<dbReference type="AlphaFoldDB" id="A0A0S3R121"/>
<dbReference type="SUPFAM" id="SSF53098">
    <property type="entry name" value="Ribonuclease H-like"/>
    <property type="match status" value="1"/>
</dbReference>
<proteinExistence type="predicted"/>
<sequence>MERDCKTFVHKCVKCQEHGNNLKLLLVELHNLVAPWLFAQWGIDTIRPLPISQSQKKFLLVVIDYFTKRVDDHMSLWLATNNYYG</sequence>
<evidence type="ECO:0008006" key="3">
    <source>
        <dbReference type="Google" id="ProtNLM"/>
    </source>
</evidence>
<name>A0A0S3R121_PHAAN</name>
<dbReference type="EMBL" id="AP015034">
    <property type="protein sequence ID" value="BAT74231.1"/>
    <property type="molecule type" value="Genomic_DNA"/>
</dbReference>
<reference evidence="1 2" key="1">
    <citation type="journal article" date="2015" name="Sci. Rep.">
        <title>The power of single molecule real-time sequencing technology in the de novo assembly of a eukaryotic genome.</title>
        <authorList>
            <person name="Sakai H."/>
            <person name="Naito K."/>
            <person name="Ogiso-Tanaka E."/>
            <person name="Takahashi Y."/>
            <person name="Iseki K."/>
            <person name="Muto C."/>
            <person name="Satou K."/>
            <person name="Teruya K."/>
            <person name="Shiroma A."/>
            <person name="Shimoji M."/>
            <person name="Hirano T."/>
            <person name="Itoh T."/>
            <person name="Kaga A."/>
            <person name="Tomooka N."/>
        </authorList>
    </citation>
    <scope>NUCLEOTIDE SEQUENCE [LARGE SCALE GENOMIC DNA]</scope>
    <source>
        <strain evidence="2">cv. Shumari</strain>
    </source>
</reference>
<dbReference type="InterPro" id="IPR036397">
    <property type="entry name" value="RNaseH_sf"/>
</dbReference>
<accession>A0A0S3R121</accession>
<keyword evidence="2" id="KW-1185">Reference proteome</keyword>
<evidence type="ECO:0000313" key="2">
    <source>
        <dbReference type="Proteomes" id="UP000291084"/>
    </source>
</evidence>
<dbReference type="GO" id="GO:0003676">
    <property type="term" value="F:nucleic acid binding"/>
    <property type="evidence" value="ECO:0007669"/>
    <property type="project" value="InterPro"/>
</dbReference>